<dbReference type="PANTHER" id="PTHR33446:SF14">
    <property type="entry name" value="PROTEIN TONB"/>
    <property type="match status" value="1"/>
</dbReference>
<dbReference type="EMBL" id="JBHSGU010000001">
    <property type="protein sequence ID" value="MFC4698706.1"/>
    <property type="molecule type" value="Genomic_DNA"/>
</dbReference>
<protein>
    <recommendedName>
        <fullName evidence="10">Protein TonB</fullName>
    </recommendedName>
</protein>
<dbReference type="PROSITE" id="PS52015">
    <property type="entry name" value="TONB_CTD"/>
    <property type="match status" value="1"/>
</dbReference>
<dbReference type="PANTHER" id="PTHR33446">
    <property type="entry name" value="PROTEIN TONB-RELATED"/>
    <property type="match status" value="1"/>
</dbReference>
<proteinExistence type="inferred from homology"/>
<dbReference type="RefSeq" id="WP_382405338.1">
    <property type="nucleotide sequence ID" value="NZ_JBHSGU010000001.1"/>
</dbReference>
<evidence type="ECO:0000256" key="8">
    <source>
        <dbReference type="ARBA" id="ARBA00022989"/>
    </source>
</evidence>
<feature type="domain" description="TonB C-terminal" evidence="11">
    <location>
        <begin position="136"/>
        <end position="228"/>
    </location>
</feature>
<evidence type="ECO:0000256" key="7">
    <source>
        <dbReference type="ARBA" id="ARBA00022927"/>
    </source>
</evidence>
<evidence type="ECO:0000256" key="10">
    <source>
        <dbReference type="RuleBase" id="RU362123"/>
    </source>
</evidence>
<sequence length="228" mass="24902">MLIDSISHTSQLHNHLPNKLSNTLLNQSTGSVKRFMASIVCAGVVTFALFAGMQAMVAQDDMRQVKSAPAALINIMMPELDETIRTLIVVPEPPIAKQLPQSKPLVPDDESHNNDFTNPVMTVPPVQISVIQPGLVVEKQPRPMVRVPPQYPNNAATKGIEGYVTLSFSVNAVGEVENVIVVDAQPKGVFEKAAKRALRKWKYQPRIEQGKAVAMSGLAVTLDFTLEQ</sequence>
<feature type="transmembrane region" description="Helical" evidence="10">
    <location>
        <begin position="35"/>
        <end position="57"/>
    </location>
</feature>
<dbReference type="Pfam" id="PF03544">
    <property type="entry name" value="TonB_C"/>
    <property type="match status" value="1"/>
</dbReference>
<evidence type="ECO:0000313" key="13">
    <source>
        <dbReference type="Proteomes" id="UP001595897"/>
    </source>
</evidence>
<keyword evidence="10" id="KW-0735">Signal-anchor</keyword>
<keyword evidence="5 10" id="KW-0997">Cell inner membrane</keyword>
<dbReference type="SUPFAM" id="SSF74653">
    <property type="entry name" value="TolA/TonB C-terminal domain"/>
    <property type="match status" value="1"/>
</dbReference>
<dbReference type="Gene3D" id="3.30.2420.10">
    <property type="entry name" value="TonB"/>
    <property type="match status" value="1"/>
</dbReference>
<comment type="similarity">
    <text evidence="2 10">Belongs to the TonB family.</text>
</comment>
<dbReference type="NCBIfam" id="TIGR01352">
    <property type="entry name" value="tonB_Cterm"/>
    <property type="match status" value="1"/>
</dbReference>
<keyword evidence="3 10" id="KW-0813">Transport</keyword>
<dbReference type="InterPro" id="IPR037682">
    <property type="entry name" value="TonB_C"/>
</dbReference>
<accession>A0ABV9LQC3</accession>
<gene>
    <name evidence="12" type="ORF">ACFO4O_00845</name>
</gene>
<keyword evidence="13" id="KW-1185">Reference proteome</keyword>
<evidence type="ECO:0000256" key="2">
    <source>
        <dbReference type="ARBA" id="ARBA00006555"/>
    </source>
</evidence>
<evidence type="ECO:0000256" key="9">
    <source>
        <dbReference type="ARBA" id="ARBA00023136"/>
    </source>
</evidence>
<comment type="function">
    <text evidence="10">Interacts with outer membrane receptor proteins that carry out high-affinity binding and energy dependent uptake into the periplasmic space of specific substrates. It could act to transduce energy from the cytoplasmic membrane to specific energy-requiring processes in the outer membrane, resulting in the release into the periplasm of ligands bound by these outer membrane proteins.</text>
</comment>
<keyword evidence="7 10" id="KW-0653">Protein transport</keyword>
<comment type="caution">
    <text evidence="12">The sequence shown here is derived from an EMBL/GenBank/DDBJ whole genome shotgun (WGS) entry which is preliminary data.</text>
</comment>
<dbReference type="InterPro" id="IPR006260">
    <property type="entry name" value="TonB/TolA_C"/>
</dbReference>
<comment type="subcellular location">
    <subcellularLocation>
        <location evidence="1 10">Cell inner membrane</location>
        <topology evidence="1 10">Single-pass membrane protein</topology>
        <orientation evidence="1 10">Periplasmic side</orientation>
    </subcellularLocation>
</comment>
<keyword evidence="6 10" id="KW-0812">Transmembrane</keyword>
<evidence type="ECO:0000256" key="4">
    <source>
        <dbReference type="ARBA" id="ARBA00022475"/>
    </source>
</evidence>
<evidence type="ECO:0000259" key="11">
    <source>
        <dbReference type="PROSITE" id="PS52015"/>
    </source>
</evidence>
<keyword evidence="4 10" id="KW-1003">Cell membrane</keyword>
<dbReference type="InterPro" id="IPR003538">
    <property type="entry name" value="TonB"/>
</dbReference>
<dbReference type="Proteomes" id="UP001595897">
    <property type="component" value="Unassembled WGS sequence"/>
</dbReference>
<keyword evidence="9 10" id="KW-0472">Membrane</keyword>
<evidence type="ECO:0000256" key="6">
    <source>
        <dbReference type="ARBA" id="ARBA00022692"/>
    </source>
</evidence>
<name>A0ABV9LQC3_9ALTE</name>
<evidence type="ECO:0000313" key="12">
    <source>
        <dbReference type="EMBL" id="MFC4698706.1"/>
    </source>
</evidence>
<evidence type="ECO:0000256" key="5">
    <source>
        <dbReference type="ARBA" id="ARBA00022519"/>
    </source>
</evidence>
<keyword evidence="8 10" id="KW-1133">Transmembrane helix</keyword>
<reference evidence="13" key="1">
    <citation type="journal article" date="2019" name="Int. J. Syst. Evol. Microbiol.">
        <title>The Global Catalogue of Microorganisms (GCM) 10K type strain sequencing project: providing services to taxonomists for standard genome sequencing and annotation.</title>
        <authorList>
            <consortium name="The Broad Institute Genomics Platform"/>
            <consortium name="The Broad Institute Genome Sequencing Center for Infectious Disease"/>
            <person name="Wu L."/>
            <person name="Ma J."/>
        </authorList>
    </citation>
    <scope>NUCLEOTIDE SEQUENCE [LARGE SCALE GENOMIC DNA]</scope>
    <source>
        <strain evidence="13">KACC 12507</strain>
    </source>
</reference>
<dbReference type="PRINTS" id="PR01374">
    <property type="entry name" value="TONBPROTEIN"/>
</dbReference>
<organism evidence="12 13">
    <name type="scientific">Glaciecola siphonariae</name>
    <dbReference type="NCBI Taxonomy" id="521012"/>
    <lineage>
        <taxon>Bacteria</taxon>
        <taxon>Pseudomonadati</taxon>
        <taxon>Pseudomonadota</taxon>
        <taxon>Gammaproteobacteria</taxon>
        <taxon>Alteromonadales</taxon>
        <taxon>Alteromonadaceae</taxon>
        <taxon>Glaciecola</taxon>
    </lineage>
</organism>
<dbReference type="InterPro" id="IPR051045">
    <property type="entry name" value="TonB-dependent_transducer"/>
</dbReference>
<evidence type="ECO:0000256" key="1">
    <source>
        <dbReference type="ARBA" id="ARBA00004383"/>
    </source>
</evidence>
<evidence type="ECO:0000256" key="3">
    <source>
        <dbReference type="ARBA" id="ARBA00022448"/>
    </source>
</evidence>